<name>A0ABR3T3L8_9PEZI</name>
<feature type="compositionally biased region" description="Basic and acidic residues" evidence="1">
    <location>
        <begin position="25"/>
        <end position="39"/>
    </location>
</feature>
<proteinExistence type="predicted"/>
<organism evidence="2 3">
    <name type="scientific">Diplodia intermedia</name>
    <dbReference type="NCBI Taxonomy" id="856260"/>
    <lineage>
        <taxon>Eukaryota</taxon>
        <taxon>Fungi</taxon>
        <taxon>Dikarya</taxon>
        <taxon>Ascomycota</taxon>
        <taxon>Pezizomycotina</taxon>
        <taxon>Dothideomycetes</taxon>
        <taxon>Dothideomycetes incertae sedis</taxon>
        <taxon>Botryosphaeriales</taxon>
        <taxon>Botryosphaeriaceae</taxon>
        <taxon>Diplodia</taxon>
    </lineage>
</organism>
<dbReference type="EMBL" id="JAKEKT020000147">
    <property type="protein sequence ID" value="KAL1633721.1"/>
    <property type="molecule type" value="Genomic_DNA"/>
</dbReference>
<accession>A0ABR3T3L8</accession>
<keyword evidence="3" id="KW-1185">Reference proteome</keyword>
<evidence type="ECO:0000256" key="1">
    <source>
        <dbReference type="SAM" id="MobiDB-lite"/>
    </source>
</evidence>
<dbReference type="InterPro" id="IPR029058">
    <property type="entry name" value="AB_hydrolase_fold"/>
</dbReference>
<dbReference type="SUPFAM" id="SSF53474">
    <property type="entry name" value="alpha/beta-Hydrolases"/>
    <property type="match status" value="1"/>
</dbReference>
<reference evidence="2 3" key="1">
    <citation type="journal article" date="2023" name="Plant Dis.">
        <title>First Report of Diplodia intermedia Causing Canker and Dieback Diseases on Apple Trees in Canada.</title>
        <authorList>
            <person name="Ellouze W."/>
            <person name="Ilyukhin E."/>
            <person name="Sulman M."/>
            <person name="Ali S."/>
        </authorList>
    </citation>
    <scope>NUCLEOTIDE SEQUENCE [LARGE SCALE GENOMIC DNA]</scope>
    <source>
        <strain evidence="2 3">M45-28</strain>
    </source>
</reference>
<protein>
    <recommendedName>
        <fullName evidence="4">Alpha/beta hydrolase</fullName>
    </recommendedName>
</protein>
<evidence type="ECO:0008006" key="4">
    <source>
        <dbReference type="Google" id="ProtNLM"/>
    </source>
</evidence>
<feature type="region of interest" description="Disordered" evidence="1">
    <location>
        <begin position="1"/>
        <end position="50"/>
    </location>
</feature>
<dbReference type="Gene3D" id="3.40.50.1820">
    <property type="entry name" value="alpha/beta hydrolase"/>
    <property type="match status" value="1"/>
</dbReference>
<sequence length="164" mass="17727">MITGTPPSLGLEQTQRGFFLGGGAEGEKKKGKEKGGEGKEGDEEGEGEHDQHVNLAGTEHWSARDFDTFPFEAARGERAPWIRAAAVRLVAESPVPCAVVNGADEPFVNLDYLDGLAYRNLWEGRCHRLPGLGHAPFWEQPEAFLPYWERFVGDCSGGGGGGEA</sequence>
<gene>
    <name evidence="2" type="ORF">SLS58_010985</name>
</gene>
<evidence type="ECO:0000313" key="2">
    <source>
        <dbReference type="EMBL" id="KAL1633721.1"/>
    </source>
</evidence>
<dbReference type="Proteomes" id="UP001521184">
    <property type="component" value="Unassembled WGS sequence"/>
</dbReference>
<evidence type="ECO:0000313" key="3">
    <source>
        <dbReference type="Proteomes" id="UP001521184"/>
    </source>
</evidence>
<comment type="caution">
    <text evidence="2">The sequence shown here is derived from an EMBL/GenBank/DDBJ whole genome shotgun (WGS) entry which is preliminary data.</text>
</comment>